<dbReference type="CDD" id="cd00712">
    <property type="entry name" value="AsnB"/>
    <property type="match status" value="1"/>
</dbReference>
<dbReference type="NCBIfam" id="TIGR01536">
    <property type="entry name" value="asn_synth_AEB"/>
    <property type="match status" value="1"/>
</dbReference>
<dbReference type="Pfam" id="PF13537">
    <property type="entry name" value="GATase_7"/>
    <property type="match status" value="1"/>
</dbReference>
<evidence type="ECO:0000256" key="6">
    <source>
        <dbReference type="ARBA" id="ARBA00022741"/>
    </source>
</evidence>
<comment type="pathway">
    <text evidence="1">Amino-acid biosynthesis; L-asparagine biosynthesis; L-asparagine from L-aspartate (L-Gln route): step 1/1.</text>
</comment>
<dbReference type="KEGG" id="xcl:G4Z02_02830"/>
<dbReference type="InterPro" id="IPR033738">
    <property type="entry name" value="AsnB_N"/>
</dbReference>
<dbReference type="InterPro" id="IPR050795">
    <property type="entry name" value="Asn_Synthetase"/>
</dbReference>
<organism evidence="16 17">
    <name type="scientific">Candidatus Xianfuyuplasma coldseepsis</name>
    <dbReference type="NCBI Taxonomy" id="2782163"/>
    <lineage>
        <taxon>Bacteria</taxon>
        <taxon>Bacillati</taxon>
        <taxon>Mycoplasmatota</taxon>
        <taxon>Mollicutes</taxon>
        <taxon>Candidatus Izemoplasmatales</taxon>
        <taxon>Candidatus Izemoplasmataceae</taxon>
        <taxon>Candidatus Xianfuyuplasma</taxon>
    </lineage>
</organism>
<evidence type="ECO:0000256" key="12">
    <source>
        <dbReference type="PIRSR" id="PIRSR001589-1"/>
    </source>
</evidence>
<dbReference type="GO" id="GO:0004066">
    <property type="term" value="F:asparagine synthase (glutamine-hydrolyzing) activity"/>
    <property type="evidence" value="ECO:0007669"/>
    <property type="project" value="UniProtKB-EC"/>
</dbReference>
<comment type="catalytic activity">
    <reaction evidence="11">
        <text>L-aspartate + L-glutamine + ATP + H2O = L-asparagine + L-glutamate + AMP + diphosphate + H(+)</text>
        <dbReference type="Rhea" id="RHEA:12228"/>
        <dbReference type="ChEBI" id="CHEBI:15377"/>
        <dbReference type="ChEBI" id="CHEBI:15378"/>
        <dbReference type="ChEBI" id="CHEBI:29985"/>
        <dbReference type="ChEBI" id="CHEBI:29991"/>
        <dbReference type="ChEBI" id="CHEBI:30616"/>
        <dbReference type="ChEBI" id="CHEBI:33019"/>
        <dbReference type="ChEBI" id="CHEBI:58048"/>
        <dbReference type="ChEBI" id="CHEBI:58359"/>
        <dbReference type="ChEBI" id="CHEBI:456215"/>
        <dbReference type="EC" id="6.3.5.4"/>
    </reaction>
</comment>
<evidence type="ECO:0000256" key="11">
    <source>
        <dbReference type="ARBA" id="ARBA00048741"/>
    </source>
</evidence>
<dbReference type="SUPFAM" id="SSF56235">
    <property type="entry name" value="N-terminal nucleophile aminohydrolases (Ntn hydrolases)"/>
    <property type="match status" value="1"/>
</dbReference>
<name>A0A7L7KPL6_9MOLU</name>
<feature type="binding site" evidence="13">
    <location>
        <position position="223"/>
    </location>
    <ligand>
        <name>ATP</name>
        <dbReference type="ChEBI" id="CHEBI:30616"/>
    </ligand>
</feature>
<evidence type="ECO:0000256" key="5">
    <source>
        <dbReference type="ARBA" id="ARBA00022605"/>
    </source>
</evidence>
<dbReference type="InterPro" id="IPR029055">
    <property type="entry name" value="Ntn_hydrolases_N"/>
</dbReference>
<dbReference type="SUPFAM" id="SSF52402">
    <property type="entry name" value="Adenine nucleotide alpha hydrolases-like"/>
    <property type="match status" value="1"/>
</dbReference>
<dbReference type="Pfam" id="PF00733">
    <property type="entry name" value="Asn_synthase"/>
    <property type="match status" value="2"/>
</dbReference>
<evidence type="ECO:0000256" key="7">
    <source>
        <dbReference type="ARBA" id="ARBA00022840"/>
    </source>
</evidence>
<keyword evidence="8 12" id="KW-0061">Asparagine biosynthesis</keyword>
<comment type="similarity">
    <text evidence="2">Belongs to the asparagine synthetase family.</text>
</comment>
<accession>A0A7L7KPL6</accession>
<feature type="active site" description="For GATase activity" evidence="12">
    <location>
        <position position="2"/>
    </location>
</feature>
<feature type="domain" description="Glutamine amidotransferase type-2" evidence="15">
    <location>
        <begin position="2"/>
        <end position="178"/>
    </location>
</feature>
<evidence type="ECO:0000256" key="10">
    <source>
        <dbReference type="ARBA" id="ARBA00030234"/>
    </source>
</evidence>
<dbReference type="GO" id="GO:0005829">
    <property type="term" value="C:cytosol"/>
    <property type="evidence" value="ECO:0007669"/>
    <property type="project" value="TreeGrafter"/>
</dbReference>
<dbReference type="NCBIfam" id="NF006949">
    <property type="entry name" value="PRK09431.1"/>
    <property type="match status" value="1"/>
</dbReference>
<dbReference type="InterPro" id="IPR001962">
    <property type="entry name" value="Asn_synthase"/>
</dbReference>
<evidence type="ECO:0000259" key="15">
    <source>
        <dbReference type="PROSITE" id="PS51278"/>
    </source>
</evidence>
<dbReference type="InterPro" id="IPR017932">
    <property type="entry name" value="GATase_2_dom"/>
</dbReference>
<dbReference type="CDD" id="cd01991">
    <property type="entry name" value="Asn_synthase_B_C"/>
    <property type="match status" value="1"/>
</dbReference>
<keyword evidence="5 12" id="KW-0028">Amino-acid biosynthesis</keyword>
<keyword evidence="7 13" id="KW-0067">ATP-binding</keyword>
<dbReference type="PANTHER" id="PTHR11772">
    <property type="entry name" value="ASPARAGINE SYNTHETASE"/>
    <property type="match status" value="1"/>
</dbReference>
<dbReference type="InterPro" id="IPR006426">
    <property type="entry name" value="Asn_synth_AEB"/>
</dbReference>
<evidence type="ECO:0000256" key="13">
    <source>
        <dbReference type="PIRSR" id="PIRSR001589-2"/>
    </source>
</evidence>
<dbReference type="PIRSF" id="PIRSF001589">
    <property type="entry name" value="Asn_synthetase_glu-h"/>
    <property type="match status" value="1"/>
</dbReference>
<evidence type="ECO:0000313" key="16">
    <source>
        <dbReference type="EMBL" id="QMS84730.1"/>
    </source>
</evidence>
<evidence type="ECO:0000256" key="8">
    <source>
        <dbReference type="ARBA" id="ARBA00022888"/>
    </source>
</evidence>
<dbReference type="Gene3D" id="3.60.20.10">
    <property type="entry name" value="Glutamine Phosphoribosylpyrophosphate, subunit 1, domain 1"/>
    <property type="match status" value="1"/>
</dbReference>
<evidence type="ECO:0000256" key="1">
    <source>
        <dbReference type="ARBA" id="ARBA00005187"/>
    </source>
</evidence>
<dbReference type="GO" id="GO:0005524">
    <property type="term" value="F:ATP binding"/>
    <property type="evidence" value="ECO:0007669"/>
    <property type="project" value="UniProtKB-KW"/>
</dbReference>
<dbReference type="RefSeq" id="WP_258878349.1">
    <property type="nucleotide sequence ID" value="NZ_CP048914.1"/>
</dbReference>
<reference evidence="16 17" key="1">
    <citation type="submission" date="2020-02" db="EMBL/GenBank/DDBJ databases">
        <authorList>
            <person name="Zheng R.K."/>
            <person name="Sun C.M."/>
        </authorList>
    </citation>
    <scope>NUCLEOTIDE SEQUENCE [LARGE SCALE GENOMIC DNA]</scope>
    <source>
        <strain evidence="17">zrk13</strain>
    </source>
</reference>
<evidence type="ECO:0000313" key="17">
    <source>
        <dbReference type="Proteomes" id="UP000514720"/>
    </source>
</evidence>
<dbReference type="AlphaFoldDB" id="A0A7L7KPL6"/>
<dbReference type="Gene3D" id="3.40.50.620">
    <property type="entry name" value="HUPs"/>
    <property type="match status" value="1"/>
</dbReference>
<dbReference type="Proteomes" id="UP000514720">
    <property type="component" value="Chromosome"/>
</dbReference>
<evidence type="ECO:0000256" key="2">
    <source>
        <dbReference type="ARBA" id="ARBA00005752"/>
    </source>
</evidence>
<feature type="binding site" evidence="13">
    <location>
        <position position="250"/>
    </location>
    <ligand>
        <name>ATP</name>
        <dbReference type="ChEBI" id="CHEBI:30616"/>
    </ligand>
</feature>
<evidence type="ECO:0000256" key="4">
    <source>
        <dbReference type="ARBA" id="ARBA00022598"/>
    </source>
</evidence>
<keyword evidence="9 12" id="KW-0315">Glutamine amidotransferase</keyword>
<evidence type="ECO:0000256" key="3">
    <source>
        <dbReference type="ARBA" id="ARBA00012737"/>
    </source>
</evidence>
<dbReference type="InterPro" id="IPR014729">
    <property type="entry name" value="Rossmann-like_a/b/a_fold"/>
</dbReference>
<evidence type="ECO:0000256" key="14">
    <source>
        <dbReference type="PIRSR" id="PIRSR001589-3"/>
    </source>
</evidence>
<dbReference type="EMBL" id="CP048914">
    <property type="protein sequence ID" value="QMS84730.1"/>
    <property type="molecule type" value="Genomic_DNA"/>
</dbReference>
<protein>
    <recommendedName>
        <fullName evidence="3">asparagine synthase (glutamine-hydrolyzing)</fullName>
        <ecNumber evidence="3">6.3.5.4</ecNumber>
    </recommendedName>
    <alternativeName>
        <fullName evidence="10">Glutamine-dependent asparagine synthetase</fullName>
    </alternativeName>
</protein>
<sequence>MCGIIVSTSPKTDALTKHITLQKRGPDQVEIHHVDTIQFGFHRLAIMDLDPTGMQPFTKDGITLVANAEIYNYKSIRSQYPSYPYQSESDCEVLLPLYQEFGVEMFAMLDAEFAVVLYDQQHSLIIAGRDPIGIRPLFYGYHKDDNKIIFASEAKALIDIVDKVHPFPPGHYYIDGAFVKYHTIDEVTDFHEEPFEDIIKHIREKLITGVTKRLDSDAPMGFLLSGGLDSSIVCAIAQKYVKQPIRTFAIGMDTDPIDLKYAAQVAQYIGSDHTEVRITKEDVLSSLKEVIYALETYDITTIRASMGMYLLSSYIHKHTDIKVLQTGEVSDELFGYKYTDFAPTPKAFQDESLKRIRELYQYDVLRADRCLAANSLEARVPFADLAFVQYVLRISPLYKMNKYKMGKYLLRKAFEVSWLPRDIVYREKAAFSDAVGHSLVDELKAFAEQSYSDKDFNIKKKHFTPELISKEALLYREIFEMYYPSHGHLIPGYWMPNKEWDGCDVNDPSARVLANYGDSGK</sequence>
<feature type="binding site" evidence="13">
    <location>
        <position position="90"/>
    </location>
    <ligand>
        <name>L-glutamine</name>
        <dbReference type="ChEBI" id="CHEBI:58359"/>
    </ligand>
</feature>
<dbReference type="EC" id="6.3.5.4" evidence="3"/>
<dbReference type="PANTHER" id="PTHR11772:SF23">
    <property type="entry name" value="ASPARAGINE SYNTHETASE [GLUTAMINE-HYDROLYZING]"/>
    <property type="match status" value="1"/>
</dbReference>
<dbReference type="GO" id="GO:0006529">
    <property type="term" value="P:asparagine biosynthetic process"/>
    <property type="evidence" value="ECO:0007669"/>
    <property type="project" value="UniProtKB-KW"/>
</dbReference>
<gene>
    <name evidence="16" type="primary">asnB</name>
    <name evidence="16" type="ORF">G4Z02_02830</name>
</gene>
<proteinExistence type="inferred from homology"/>
<keyword evidence="6 13" id="KW-0547">Nucleotide-binding</keyword>
<keyword evidence="4 16" id="KW-0436">Ligase</keyword>
<keyword evidence="17" id="KW-1185">Reference proteome</keyword>
<dbReference type="PROSITE" id="PS51278">
    <property type="entry name" value="GATASE_TYPE_2"/>
    <property type="match status" value="1"/>
</dbReference>
<feature type="site" description="Important for beta-aspartyl-AMP intermediate formation" evidence="14">
    <location>
        <position position="328"/>
    </location>
</feature>
<evidence type="ECO:0000256" key="9">
    <source>
        <dbReference type="ARBA" id="ARBA00022962"/>
    </source>
</evidence>